<dbReference type="Pfam" id="PF16012">
    <property type="entry name" value="DUF4780"/>
    <property type="match status" value="1"/>
</dbReference>
<feature type="domain" description="DUF4780" evidence="2">
    <location>
        <begin position="182"/>
        <end position="324"/>
    </location>
</feature>
<organism evidence="3 4">
    <name type="scientific">Iphiclides podalirius</name>
    <name type="common">scarce swallowtail</name>
    <dbReference type="NCBI Taxonomy" id="110791"/>
    <lineage>
        <taxon>Eukaryota</taxon>
        <taxon>Metazoa</taxon>
        <taxon>Ecdysozoa</taxon>
        <taxon>Arthropoda</taxon>
        <taxon>Hexapoda</taxon>
        <taxon>Insecta</taxon>
        <taxon>Pterygota</taxon>
        <taxon>Neoptera</taxon>
        <taxon>Endopterygota</taxon>
        <taxon>Lepidoptera</taxon>
        <taxon>Glossata</taxon>
        <taxon>Ditrysia</taxon>
        <taxon>Papilionoidea</taxon>
        <taxon>Papilionidae</taxon>
        <taxon>Papilioninae</taxon>
        <taxon>Iphiclides</taxon>
    </lineage>
</organism>
<dbReference type="Proteomes" id="UP000837857">
    <property type="component" value="Chromosome 1"/>
</dbReference>
<feature type="region of interest" description="Disordered" evidence="1">
    <location>
        <begin position="48"/>
        <end position="74"/>
    </location>
</feature>
<accession>A0ABN8HJ72</accession>
<name>A0ABN8HJ72_9NEOP</name>
<keyword evidence="4" id="KW-1185">Reference proteome</keyword>
<sequence length="523" mass="56457">MELDDMLQELSQLTASEHLVPVAEMDVGDVESSVHLSTDGVVSKANQVDEGSVNAPDDLPTDTGTKLSRPFGKKRMTGAARRRFNFWVEQGFSREDATQRCRLPLAQFPEFMELGVAVTEGTKKTSKRPSSEEASPEEQPRKTGRLTVPTRTEPCYADVVCCFRVGITDANRAIVPGDGLLFEQAVLRAVDRETSGGPRIKGWTIRAGVIILTCENSATRDWLVARLDDLKPWHGAVLRLVDEKDLPKSVMVVAWIPDTNVDGKTLLHRLQVQNEEVGCNRWRVVNVKTDGNGQTYCFALDSLALPNLLKRGCALYLGCRLIQFRVKGLKTGSVREGSAGASGMETDLEGCSEPPVVASALAVSRPSSSQPGMRRAALGASVAITAGADKEPVPGPSSEPVPGPSYEPVPGPSCEPVPRPSWEPVPGPSWEPVPRPSWEPMPGPSREPSSGNPFGPRQRTGISTGGKGCFTANYLEAHPAGTRTKAPVSSRRRGLARSMVRGRSVQLVSLSSEHSSRKAEKNP</sequence>
<evidence type="ECO:0000256" key="1">
    <source>
        <dbReference type="SAM" id="MobiDB-lite"/>
    </source>
</evidence>
<reference evidence="3" key="1">
    <citation type="submission" date="2022-03" db="EMBL/GenBank/DDBJ databases">
        <authorList>
            <person name="Martin H S."/>
        </authorList>
    </citation>
    <scope>NUCLEOTIDE SEQUENCE</scope>
</reference>
<evidence type="ECO:0000259" key="2">
    <source>
        <dbReference type="Pfam" id="PF16012"/>
    </source>
</evidence>
<feature type="region of interest" description="Disordered" evidence="1">
    <location>
        <begin position="481"/>
        <end position="523"/>
    </location>
</feature>
<proteinExistence type="predicted"/>
<feature type="region of interest" description="Disordered" evidence="1">
    <location>
        <begin position="387"/>
        <end position="467"/>
    </location>
</feature>
<feature type="compositionally biased region" description="Basic and acidic residues" evidence="1">
    <location>
        <begin position="514"/>
        <end position="523"/>
    </location>
</feature>
<gene>
    <name evidence="3" type="ORF">IPOD504_LOCUS85</name>
</gene>
<dbReference type="EMBL" id="OW152813">
    <property type="protein sequence ID" value="CAH2034335.1"/>
    <property type="molecule type" value="Genomic_DNA"/>
</dbReference>
<feature type="non-terminal residue" evidence="3">
    <location>
        <position position="523"/>
    </location>
</feature>
<protein>
    <recommendedName>
        <fullName evidence="2">DUF4780 domain-containing protein</fullName>
    </recommendedName>
</protein>
<dbReference type="InterPro" id="IPR031961">
    <property type="entry name" value="DUF4780"/>
</dbReference>
<feature type="region of interest" description="Disordered" evidence="1">
    <location>
        <begin position="120"/>
        <end position="147"/>
    </location>
</feature>
<evidence type="ECO:0000313" key="3">
    <source>
        <dbReference type="EMBL" id="CAH2034335.1"/>
    </source>
</evidence>
<feature type="compositionally biased region" description="Pro residues" evidence="1">
    <location>
        <begin position="393"/>
        <end position="445"/>
    </location>
</feature>
<evidence type="ECO:0000313" key="4">
    <source>
        <dbReference type="Proteomes" id="UP000837857"/>
    </source>
</evidence>